<name>A0A8S3EXV5_9BILA</name>
<gene>
    <name evidence="4" type="ORF">BYL167_LOCUS63298</name>
    <name evidence="5" type="ORF">SMN809_LOCUS78743</name>
</gene>
<dbReference type="CDD" id="cd00054">
    <property type="entry name" value="EGF_CA"/>
    <property type="match status" value="1"/>
</dbReference>
<dbReference type="Proteomes" id="UP000676336">
    <property type="component" value="Unassembled WGS sequence"/>
</dbReference>
<dbReference type="AlphaFoldDB" id="A0A8S3EXV5"/>
<organism evidence="4 6">
    <name type="scientific">Rotaria magnacalcarata</name>
    <dbReference type="NCBI Taxonomy" id="392030"/>
    <lineage>
        <taxon>Eukaryota</taxon>
        <taxon>Metazoa</taxon>
        <taxon>Spiralia</taxon>
        <taxon>Gnathifera</taxon>
        <taxon>Rotifera</taxon>
        <taxon>Eurotatoria</taxon>
        <taxon>Bdelloidea</taxon>
        <taxon>Philodinida</taxon>
        <taxon>Philodinidae</taxon>
        <taxon>Rotaria</taxon>
    </lineage>
</organism>
<dbReference type="EMBL" id="CAJOBI010340666">
    <property type="protein sequence ID" value="CAF5212338.1"/>
    <property type="molecule type" value="Genomic_DNA"/>
</dbReference>
<accession>A0A8S3EXV5</accession>
<dbReference type="PROSITE" id="PS00010">
    <property type="entry name" value="ASX_HYDROXYL"/>
    <property type="match status" value="1"/>
</dbReference>
<feature type="domain" description="EGF-like" evidence="3">
    <location>
        <begin position="1"/>
        <end position="37"/>
    </location>
</feature>
<dbReference type="InterPro" id="IPR000742">
    <property type="entry name" value="EGF"/>
</dbReference>
<feature type="non-terminal residue" evidence="4">
    <location>
        <position position="1"/>
    </location>
</feature>
<dbReference type="SUPFAM" id="SSF57196">
    <property type="entry name" value="EGF/Laminin"/>
    <property type="match status" value="1"/>
</dbReference>
<dbReference type="InterPro" id="IPR000152">
    <property type="entry name" value="EGF-type_Asp/Asn_hydroxyl_site"/>
</dbReference>
<keyword evidence="1 2" id="KW-1015">Disulfide bond</keyword>
<comment type="caution">
    <text evidence="4">The sequence shown here is derived from an EMBL/GenBank/DDBJ whole genome shotgun (WGS) entry which is preliminary data.</text>
</comment>
<keyword evidence="2" id="KW-0245">EGF-like domain</keyword>
<dbReference type="PROSITE" id="PS00022">
    <property type="entry name" value="EGF_1"/>
    <property type="match status" value="1"/>
</dbReference>
<dbReference type="PROSITE" id="PS50026">
    <property type="entry name" value="EGF_3"/>
    <property type="match status" value="1"/>
</dbReference>
<proteinExistence type="predicted"/>
<feature type="disulfide bond" evidence="2">
    <location>
        <begin position="27"/>
        <end position="36"/>
    </location>
</feature>
<dbReference type="EMBL" id="CAJOBH010236332">
    <property type="protein sequence ID" value="CAF5092226.1"/>
    <property type="molecule type" value="Genomic_DNA"/>
</dbReference>
<evidence type="ECO:0000259" key="3">
    <source>
        <dbReference type="PROSITE" id="PS50026"/>
    </source>
</evidence>
<evidence type="ECO:0000313" key="4">
    <source>
        <dbReference type="EMBL" id="CAF5092226.1"/>
    </source>
</evidence>
<dbReference type="Gene3D" id="2.10.25.10">
    <property type="entry name" value="Laminin"/>
    <property type="match status" value="1"/>
</dbReference>
<evidence type="ECO:0000256" key="1">
    <source>
        <dbReference type="ARBA" id="ARBA00023157"/>
    </source>
</evidence>
<sequence length="52" mass="6016">INSCYNNTRCGRHGQCKNLVTTFTCVCNFMYTGDSCNERKSHFCSYEFESKS</sequence>
<reference evidence="4" key="1">
    <citation type="submission" date="2021-02" db="EMBL/GenBank/DDBJ databases">
        <authorList>
            <person name="Nowell W R."/>
        </authorList>
    </citation>
    <scope>NUCLEOTIDE SEQUENCE</scope>
</reference>
<dbReference type="Proteomes" id="UP000681967">
    <property type="component" value="Unassembled WGS sequence"/>
</dbReference>
<evidence type="ECO:0000313" key="6">
    <source>
        <dbReference type="Proteomes" id="UP000681967"/>
    </source>
</evidence>
<evidence type="ECO:0000313" key="5">
    <source>
        <dbReference type="EMBL" id="CAF5212338.1"/>
    </source>
</evidence>
<comment type="caution">
    <text evidence="2">Lacks conserved residue(s) required for the propagation of feature annotation.</text>
</comment>
<evidence type="ECO:0000256" key="2">
    <source>
        <dbReference type="PROSITE-ProRule" id="PRU00076"/>
    </source>
</evidence>
<protein>
    <recommendedName>
        <fullName evidence="3">EGF-like domain-containing protein</fullName>
    </recommendedName>
</protein>